<sequence length="258" mass="29275">MISLKIKDRWARVDNGELIGYSVDGHEFMHQKGSPGWRNTDTEMFPIIGPTAEAGFQVQTPKGTAVQDQHGLLREMPYELISQSETQATYLKKYKAGSRVVNSKYPEKSDEKELFWPYDFEFEKRIRILESGLSVSFKINAENGMPFMLGYHPAFRLSVKNPNVKANGRSISLAEVLAVGSRALHVPDCNEIVLSDAKRLRIKTEGFKSFMLWTEVPNMVCIEPITFYPYAVEQRNLHQGFQTLESSSASFKVTISPE</sequence>
<organism evidence="1 2">
    <name type="scientific">Meishania litoralis</name>
    <dbReference type="NCBI Taxonomy" id="3434685"/>
    <lineage>
        <taxon>Bacteria</taxon>
        <taxon>Pseudomonadati</taxon>
        <taxon>Bacteroidota</taxon>
        <taxon>Flavobacteriia</taxon>
        <taxon>Flavobacteriales</taxon>
        <taxon>Flavobacteriaceae</taxon>
        <taxon>Meishania</taxon>
    </lineage>
</organism>
<evidence type="ECO:0000313" key="2">
    <source>
        <dbReference type="Proteomes" id="UP001595191"/>
    </source>
</evidence>
<protein>
    <submittedName>
        <fullName evidence="1">Aldose 1-epimerase</fullName>
    </submittedName>
</protein>
<gene>
    <name evidence="1" type="ORF">ACEZ3G_01755</name>
</gene>
<accession>A0ACC7LG86</accession>
<keyword evidence="2" id="KW-1185">Reference proteome</keyword>
<dbReference type="EMBL" id="JBHFPV010000001">
    <property type="protein sequence ID" value="MFH6602184.1"/>
    <property type="molecule type" value="Genomic_DNA"/>
</dbReference>
<reference evidence="1" key="1">
    <citation type="submission" date="2024-09" db="EMBL/GenBank/DDBJ databases">
        <authorList>
            <person name="Liu J."/>
        </authorList>
    </citation>
    <scope>NUCLEOTIDE SEQUENCE</scope>
    <source>
        <strain evidence="1">NBU2967</strain>
    </source>
</reference>
<proteinExistence type="predicted"/>
<evidence type="ECO:0000313" key="1">
    <source>
        <dbReference type="EMBL" id="MFH6602184.1"/>
    </source>
</evidence>
<name>A0ACC7LG86_9FLAO</name>
<dbReference type="Proteomes" id="UP001595191">
    <property type="component" value="Unassembled WGS sequence"/>
</dbReference>
<comment type="caution">
    <text evidence="1">The sequence shown here is derived from an EMBL/GenBank/DDBJ whole genome shotgun (WGS) entry which is preliminary data.</text>
</comment>